<evidence type="ECO:0000256" key="3">
    <source>
        <dbReference type="ARBA" id="ARBA00022801"/>
    </source>
</evidence>
<comment type="caution">
    <text evidence="8">The sequence shown here is derived from an EMBL/GenBank/DDBJ whole genome shotgun (WGS) entry which is preliminary data.</text>
</comment>
<dbReference type="GO" id="GO:0046677">
    <property type="term" value="P:response to antibiotic"/>
    <property type="evidence" value="ECO:0007669"/>
    <property type="project" value="UniProtKB-UniRule"/>
</dbReference>
<dbReference type="PANTHER" id="PTHR35333">
    <property type="entry name" value="BETA-LACTAMASE"/>
    <property type="match status" value="1"/>
</dbReference>
<evidence type="ECO:0000313" key="9">
    <source>
        <dbReference type="Proteomes" id="UP000265581"/>
    </source>
</evidence>
<dbReference type="InterPro" id="IPR023650">
    <property type="entry name" value="Beta-lactam_class-A_AS"/>
</dbReference>
<name>A0A371P2N1_9ACTN</name>
<dbReference type="InterPro" id="IPR012338">
    <property type="entry name" value="Beta-lactam/transpept-like"/>
</dbReference>
<dbReference type="PANTHER" id="PTHR35333:SF3">
    <property type="entry name" value="BETA-LACTAMASE-TYPE TRANSPEPTIDASE FOLD CONTAINING PROTEIN"/>
    <property type="match status" value="1"/>
</dbReference>
<dbReference type="AlphaFoldDB" id="A0A371P2N1"/>
<evidence type="ECO:0000256" key="6">
    <source>
        <dbReference type="SAM" id="MobiDB-lite"/>
    </source>
</evidence>
<reference evidence="8 9" key="1">
    <citation type="submission" date="2018-08" db="EMBL/GenBank/DDBJ databases">
        <title>Aeromicrobium sp. M2KJ-4, whole genome shotgun sequence.</title>
        <authorList>
            <person name="Tuo L."/>
        </authorList>
    </citation>
    <scope>NUCLEOTIDE SEQUENCE [LARGE SCALE GENOMIC DNA]</scope>
    <source>
        <strain evidence="8 9">M2KJ-4</strain>
    </source>
</reference>
<accession>A0A371P2N1</accession>
<feature type="compositionally biased region" description="Low complexity" evidence="6">
    <location>
        <begin position="45"/>
        <end position="62"/>
    </location>
</feature>
<dbReference type="InterPro" id="IPR045155">
    <property type="entry name" value="Beta-lactam_cat"/>
</dbReference>
<comment type="catalytic activity">
    <reaction evidence="5">
        <text>a beta-lactam + H2O = a substituted beta-amino acid</text>
        <dbReference type="Rhea" id="RHEA:20401"/>
        <dbReference type="ChEBI" id="CHEBI:15377"/>
        <dbReference type="ChEBI" id="CHEBI:35627"/>
        <dbReference type="ChEBI" id="CHEBI:140347"/>
        <dbReference type="EC" id="3.5.2.6"/>
    </reaction>
</comment>
<keyword evidence="4 5" id="KW-0046">Antibiotic resistance</keyword>
<proteinExistence type="inferred from homology"/>
<dbReference type="EMBL" id="QUBR01000002">
    <property type="protein sequence ID" value="REK70199.1"/>
    <property type="molecule type" value="Genomic_DNA"/>
</dbReference>
<comment type="similarity">
    <text evidence="1 5">Belongs to the class-A beta-lactamase family.</text>
</comment>
<keyword evidence="9" id="KW-1185">Reference proteome</keyword>
<evidence type="ECO:0000313" key="8">
    <source>
        <dbReference type="EMBL" id="REK70199.1"/>
    </source>
</evidence>
<evidence type="ECO:0000256" key="4">
    <source>
        <dbReference type="ARBA" id="ARBA00023251"/>
    </source>
</evidence>
<keyword evidence="3 5" id="KW-0378">Hydrolase</keyword>
<evidence type="ECO:0000259" key="7">
    <source>
        <dbReference type="Pfam" id="PF13354"/>
    </source>
</evidence>
<dbReference type="OrthoDB" id="9784149at2"/>
<protein>
    <recommendedName>
        <fullName evidence="2 5">Beta-lactamase</fullName>
        <ecNumber evidence="2 5">3.5.2.6</ecNumber>
    </recommendedName>
</protein>
<feature type="region of interest" description="Disordered" evidence="6">
    <location>
        <begin position="40"/>
        <end position="62"/>
    </location>
</feature>
<sequence>MRAGHDGLGQEASVQLTNHRSASVGLAVSAVLAVTACTRGGADTSPRSPSAKHAPAAASAPAATPITADAELAALEASSNARVGVYVRDTVTGRTVAWRSGERFPFASTIKAPLAGAVLERVSHADLSRVVRFDRADLVPHSPVTEQHVDDGMPLRDVLDAALRFSDNTAANLLFDEIGGPAGLDRALERLGDRLTDPRRIEPDLNTAVPGEVRDTTTPRALATTVGAYLLGDALPKDDRELLRTLMVTSTTGDGLIRAGVPDGWVVADKSGGAAYGVRNDVAIAYPPGRGPVLIAVMTRRGQADDAYDDAAVAGATRIAVAALG</sequence>
<dbReference type="InterPro" id="IPR000871">
    <property type="entry name" value="Beta-lactam_class-A"/>
</dbReference>
<dbReference type="EC" id="3.5.2.6" evidence="2 5"/>
<feature type="domain" description="Beta-lactamase class A catalytic" evidence="7">
    <location>
        <begin position="84"/>
        <end position="299"/>
    </location>
</feature>
<organism evidence="8 9">
    <name type="scientific">Aeromicrobium endophyticum</name>
    <dbReference type="NCBI Taxonomy" id="2292704"/>
    <lineage>
        <taxon>Bacteria</taxon>
        <taxon>Bacillati</taxon>
        <taxon>Actinomycetota</taxon>
        <taxon>Actinomycetes</taxon>
        <taxon>Propionibacteriales</taxon>
        <taxon>Nocardioidaceae</taxon>
        <taxon>Aeromicrobium</taxon>
    </lineage>
</organism>
<gene>
    <name evidence="8" type="primary">bla</name>
    <name evidence="8" type="ORF">DX116_13640</name>
</gene>
<evidence type="ECO:0000256" key="1">
    <source>
        <dbReference type="ARBA" id="ARBA00009009"/>
    </source>
</evidence>
<dbReference type="Proteomes" id="UP000265581">
    <property type="component" value="Unassembled WGS sequence"/>
</dbReference>
<dbReference type="Pfam" id="PF13354">
    <property type="entry name" value="Beta-lactamase2"/>
    <property type="match status" value="1"/>
</dbReference>
<evidence type="ECO:0000256" key="2">
    <source>
        <dbReference type="ARBA" id="ARBA00012865"/>
    </source>
</evidence>
<dbReference type="SUPFAM" id="SSF56601">
    <property type="entry name" value="beta-lactamase/transpeptidase-like"/>
    <property type="match status" value="1"/>
</dbReference>
<dbReference type="Gene3D" id="3.40.710.10">
    <property type="entry name" value="DD-peptidase/beta-lactamase superfamily"/>
    <property type="match status" value="1"/>
</dbReference>
<dbReference type="GO" id="GO:0030655">
    <property type="term" value="P:beta-lactam antibiotic catabolic process"/>
    <property type="evidence" value="ECO:0007669"/>
    <property type="project" value="InterPro"/>
</dbReference>
<dbReference type="PRINTS" id="PR00118">
    <property type="entry name" value="BLACTAMASEA"/>
</dbReference>
<evidence type="ECO:0000256" key="5">
    <source>
        <dbReference type="RuleBase" id="RU361140"/>
    </source>
</evidence>
<dbReference type="GO" id="GO:0008800">
    <property type="term" value="F:beta-lactamase activity"/>
    <property type="evidence" value="ECO:0007669"/>
    <property type="project" value="UniProtKB-UniRule"/>
</dbReference>
<dbReference type="NCBIfam" id="NF033103">
    <property type="entry name" value="bla_class_A"/>
    <property type="match status" value="1"/>
</dbReference>
<dbReference type="PROSITE" id="PS00146">
    <property type="entry name" value="BETA_LACTAMASE_A"/>
    <property type="match status" value="1"/>
</dbReference>